<keyword evidence="4" id="KW-0456">Lyase</keyword>
<dbReference type="InterPro" id="IPR019546">
    <property type="entry name" value="TAT_signal_bac_arc"/>
</dbReference>
<dbReference type="InterPro" id="IPR006311">
    <property type="entry name" value="TAT_signal"/>
</dbReference>
<feature type="domain" description="Heparinase II/III-like C-terminal" evidence="6">
    <location>
        <begin position="599"/>
        <end position="727"/>
    </location>
</feature>
<name>A0A3D9VAE0_THECX</name>
<feature type="compositionally biased region" description="Pro residues" evidence="5">
    <location>
        <begin position="750"/>
        <end position="761"/>
    </location>
</feature>
<dbReference type="EMBL" id="QTUC01000001">
    <property type="protein sequence ID" value="REF35114.1"/>
    <property type="molecule type" value="Genomic_DNA"/>
</dbReference>
<reference evidence="7 8" key="1">
    <citation type="submission" date="2018-08" db="EMBL/GenBank/DDBJ databases">
        <title>Sequencing the genomes of 1000 actinobacteria strains.</title>
        <authorList>
            <person name="Klenk H.-P."/>
        </authorList>
    </citation>
    <scope>NUCLEOTIDE SEQUENCE [LARGE SCALE GENOMIC DNA]</scope>
    <source>
        <strain evidence="7 8">DSM 22891</strain>
    </source>
</reference>
<feature type="region of interest" description="Disordered" evidence="5">
    <location>
        <begin position="740"/>
        <end position="770"/>
    </location>
</feature>
<keyword evidence="3" id="KW-0574">Periplasm</keyword>
<evidence type="ECO:0000256" key="5">
    <source>
        <dbReference type="SAM" id="MobiDB-lite"/>
    </source>
</evidence>
<dbReference type="InterPro" id="IPR012480">
    <property type="entry name" value="Hepar_II_III_C"/>
</dbReference>
<sequence>MRNSRPPRPSDHVNPSRRDLLRTTALVGAAGALTSLGVPPAVADTGTAPPRRLSATVSTKRGSTYYTPAKVAAARRNVATYDWARQLRDDAVTRAQRYLDKGDEWLWSLVTSQSLPRSYAVNQDLGSPVTGRDIFQYGNYPWLADPLNRPWKIVDPSSDYVFPTNDFAAYYASGLDEHGLFDPARADRSLLVNELYPERGPTWGVDDGFGWVDEDGNKWTFIAYYHHWHLWYSGTPTAEAAIAYALRSFRDAFLYTGDLTYAHAGLILLDRIADIYPAMDASAYKREDGYLQSDGLSGQGKILGCIWETSLAKDFITAYDAFFPAIATADDANVVPFLSAKAEQYGLPPKDSIEAIKTNIEDNILRVALEAVPRAQIRGNFGSHQATAAMAAVVLDSPTESKEWIDWVFQSGQYIPPDQITGGNVYATLVNDVDRDGFGNEASPGYNYGWISQLAGVADALADYDGYAGADLYQHPKYAQMIAALPALVMLNRYLPPIGDTLATGQPGLPGTAQQYTTYFERYGDPVFAQMAYLSNGESVEGLYSSVFAEVADTQERIAAIVEREGPLALPSVNLTGYGFAALRSGTGRHMRGIWTYYGRNRGHGHADALNLGMHGFGVDLLPDLGYPEFADNNARRHEWTANTVAHNTVVVDASKQQSHWVGQPHGFAATEDVQLFDIAAPEVYPQTSLYRRVSILVKVDEENSYVVDVFRVVGGQQHHFSFHAAEGPVTTDGLTLVPQETGSYAGPDIEPPPDNAPPRPDASGFDWLSNVSRDTAPPSTFSVDWSVKDTWNVHDPDPDLHVRLTMLTEVDEVALCDGIPPRNKPGNPASLRYVIARRAGENLASQFVSLVEPYVGQRYVREVTTVPIRAVNGTVADHEVAAVKVTLTNGRVDYIVSSLKTDVLLRVDDTFMFRGSVGVYSTRDGRVQYAFGHDASMVGPLPRMQGAPAVVGTVTDFTLELSSSNSLTLRLTEEGPAPDALVDSYVYVENDGVRNAVYRVVGARYDGPDTLVLDIGPTTTIRGYVDPNDFDKGYTYDVEVGQTARIPLTRQWRR</sequence>
<keyword evidence="8" id="KW-1185">Reference proteome</keyword>
<dbReference type="Proteomes" id="UP000256485">
    <property type="component" value="Unassembled WGS sequence"/>
</dbReference>
<protein>
    <submittedName>
        <fullName evidence="7">Secreted protein</fullName>
    </submittedName>
</protein>
<dbReference type="OrthoDB" id="227957at2"/>
<evidence type="ECO:0000256" key="4">
    <source>
        <dbReference type="ARBA" id="ARBA00023239"/>
    </source>
</evidence>
<dbReference type="SUPFAM" id="SSF48230">
    <property type="entry name" value="Chondroitin AC/alginate lyase"/>
    <property type="match status" value="1"/>
</dbReference>
<dbReference type="RefSeq" id="WP_115848952.1">
    <property type="nucleotide sequence ID" value="NZ_QTUC01000001.1"/>
</dbReference>
<dbReference type="Gene3D" id="1.50.10.100">
    <property type="entry name" value="Chondroitin AC/alginate lyase"/>
    <property type="match status" value="1"/>
</dbReference>
<feature type="region of interest" description="Disordered" evidence="5">
    <location>
        <begin position="40"/>
        <end position="59"/>
    </location>
</feature>
<comment type="caution">
    <text evidence="7">The sequence shown here is derived from an EMBL/GenBank/DDBJ whole genome shotgun (WGS) entry which is preliminary data.</text>
</comment>
<dbReference type="PROSITE" id="PS51318">
    <property type="entry name" value="TAT"/>
    <property type="match status" value="1"/>
</dbReference>
<comment type="subcellular location">
    <subcellularLocation>
        <location evidence="1">Periplasm</location>
    </subcellularLocation>
</comment>
<evidence type="ECO:0000313" key="7">
    <source>
        <dbReference type="EMBL" id="REF35114.1"/>
    </source>
</evidence>
<dbReference type="Pfam" id="PF07940">
    <property type="entry name" value="Hepar_II_III_C"/>
    <property type="match status" value="1"/>
</dbReference>
<dbReference type="NCBIfam" id="TIGR01409">
    <property type="entry name" value="TAT_signal_seq"/>
    <property type="match status" value="1"/>
</dbReference>
<accession>A0A3D9VAE0</accession>
<dbReference type="AlphaFoldDB" id="A0A3D9VAE0"/>
<keyword evidence="2" id="KW-0732">Signal</keyword>
<organism evidence="7 8">
    <name type="scientific">Thermasporomyces composti</name>
    <dbReference type="NCBI Taxonomy" id="696763"/>
    <lineage>
        <taxon>Bacteria</taxon>
        <taxon>Bacillati</taxon>
        <taxon>Actinomycetota</taxon>
        <taxon>Actinomycetes</taxon>
        <taxon>Propionibacteriales</taxon>
        <taxon>Nocardioidaceae</taxon>
        <taxon>Thermasporomyces</taxon>
    </lineage>
</organism>
<proteinExistence type="predicted"/>
<evidence type="ECO:0000256" key="2">
    <source>
        <dbReference type="ARBA" id="ARBA00022729"/>
    </source>
</evidence>
<evidence type="ECO:0000313" key="8">
    <source>
        <dbReference type="Proteomes" id="UP000256485"/>
    </source>
</evidence>
<dbReference type="GO" id="GO:0042597">
    <property type="term" value="C:periplasmic space"/>
    <property type="evidence" value="ECO:0007669"/>
    <property type="project" value="UniProtKB-SubCell"/>
</dbReference>
<evidence type="ECO:0000256" key="3">
    <source>
        <dbReference type="ARBA" id="ARBA00022764"/>
    </source>
</evidence>
<dbReference type="Gene3D" id="2.70.98.70">
    <property type="match status" value="1"/>
</dbReference>
<evidence type="ECO:0000256" key="1">
    <source>
        <dbReference type="ARBA" id="ARBA00004418"/>
    </source>
</evidence>
<dbReference type="GO" id="GO:0016829">
    <property type="term" value="F:lyase activity"/>
    <property type="evidence" value="ECO:0007669"/>
    <property type="project" value="UniProtKB-KW"/>
</dbReference>
<dbReference type="PANTHER" id="PTHR39210:SF1">
    <property type="entry name" value="HEPARIN-SULFATE LYASE"/>
    <property type="match status" value="1"/>
</dbReference>
<gene>
    <name evidence="7" type="ORF">DFJ64_0485</name>
</gene>
<evidence type="ECO:0000259" key="6">
    <source>
        <dbReference type="Pfam" id="PF07940"/>
    </source>
</evidence>
<dbReference type="InterPro" id="IPR008929">
    <property type="entry name" value="Chondroitin_lyas"/>
</dbReference>
<dbReference type="PANTHER" id="PTHR39210">
    <property type="entry name" value="HEPARIN-SULFATE LYASE"/>
    <property type="match status" value="1"/>
</dbReference>